<dbReference type="PANTHER" id="PTHR31286">
    <property type="entry name" value="GLYCINE-RICH CELL WALL STRUCTURAL PROTEIN 1.8-LIKE"/>
    <property type="match status" value="1"/>
</dbReference>
<evidence type="ECO:0008006" key="3">
    <source>
        <dbReference type="Google" id="ProtNLM"/>
    </source>
</evidence>
<comment type="caution">
    <text evidence="1">The sequence shown here is derived from an EMBL/GenBank/DDBJ whole genome shotgun (WGS) entry which is preliminary data.</text>
</comment>
<reference evidence="1 2" key="1">
    <citation type="submission" date="2024-01" db="EMBL/GenBank/DDBJ databases">
        <title>The complete chloroplast genome sequence of Lithospermum erythrorhizon: insights into the phylogenetic relationship among Boraginaceae species and the maternal lineages of purple gromwells.</title>
        <authorList>
            <person name="Okada T."/>
            <person name="Watanabe K."/>
        </authorList>
    </citation>
    <scope>NUCLEOTIDE SEQUENCE [LARGE SCALE GENOMIC DNA]</scope>
</reference>
<proteinExistence type="predicted"/>
<accession>A0AAV3P6H5</accession>
<dbReference type="PANTHER" id="PTHR31286:SF180">
    <property type="entry name" value="OS10G0362600 PROTEIN"/>
    <property type="match status" value="1"/>
</dbReference>
<keyword evidence="2" id="KW-1185">Reference proteome</keyword>
<organism evidence="1 2">
    <name type="scientific">Lithospermum erythrorhizon</name>
    <name type="common">Purple gromwell</name>
    <name type="synonym">Lithospermum officinale var. erythrorhizon</name>
    <dbReference type="NCBI Taxonomy" id="34254"/>
    <lineage>
        <taxon>Eukaryota</taxon>
        <taxon>Viridiplantae</taxon>
        <taxon>Streptophyta</taxon>
        <taxon>Embryophyta</taxon>
        <taxon>Tracheophyta</taxon>
        <taxon>Spermatophyta</taxon>
        <taxon>Magnoliopsida</taxon>
        <taxon>eudicotyledons</taxon>
        <taxon>Gunneridae</taxon>
        <taxon>Pentapetalae</taxon>
        <taxon>asterids</taxon>
        <taxon>lamiids</taxon>
        <taxon>Boraginales</taxon>
        <taxon>Boraginaceae</taxon>
        <taxon>Boraginoideae</taxon>
        <taxon>Lithospermeae</taxon>
        <taxon>Lithospermum</taxon>
    </lineage>
</organism>
<dbReference type="AlphaFoldDB" id="A0AAV3P6H5"/>
<dbReference type="EMBL" id="BAABME010031834">
    <property type="protein sequence ID" value="GAA0147277.1"/>
    <property type="molecule type" value="Genomic_DNA"/>
</dbReference>
<sequence>MRIFKWTADFDPTKESPLTPVWAHFPGLPFYLYEERGLLSVANSIGKPLRIFSLNTNRVKLGVASVCVELDISKPLVDEVVGNQ</sequence>
<dbReference type="InterPro" id="IPR040256">
    <property type="entry name" value="At4g02000-like"/>
</dbReference>
<evidence type="ECO:0000313" key="2">
    <source>
        <dbReference type="Proteomes" id="UP001454036"/>
    </source>
</evidence>
<gene>
    <name evidence="1" type="ORF">LIER_42945</name>
</gene>
<protein>
    <recommendedName>
        <fullName evidence="3">DUF4283 domain-containing protein</fullName>
    </recommendedName>
</protein>
<dbReference type="Proteomes" id="UP001454036">
    <property type="component" value="Unassembled WGS sequence"/>
</dbReference>
<evidence type="ECO:0000313" key="1">
    <source>
        <dbReference type="EMBL" id="GAA0147277.1"/>
    </source>
</evidence>
<name>A0AAV3P6H5_LITER</name>